<evidence type="ECO:0000256" key="4">
    <source>
        <dbReference type="RuleBase" id="RU003704"/>
    </source>
</evidence>
<dbReference type="STRING" id="531814.SAMN04487944_12167"/>
<dbReference type="CDD" id="cd01167">
    <property type="entry name" value="bac_FRK"/>
    <property type="match status" value="1"/>
</dbReference>
<gene>
    <name evidence="6" type="ORF">SAMN04487944_12167</name>
</gene>
<dbReference type="GO" id="GO:0006000">
    <property type="term" value="P:fructose metabolic process"/>
    <property type="evidence" value="ECO:0007669"/>
    <property type="project" value="UniProtKB-ARBA"/>
</dbReference>
<dbReference type="GO" id="GO:0008865">
    <property type="term" value="F:fructokinase activity"/>
    <property type="evidence" value="ECO:0007669"/>
    <property type="project" value="UniProtKB-ARBA"/>
</dbReference>
<dbReference type="Pfam" id="PF00294">
    <property type="entry name" value="PfkB"/>
    <property type="match status" value="1"/>
</dbReference>
<dbReference type="PANTHER" id="PTHR43085">
    <property type="entry name" value="HEXOKINASE FAMILY MEMBER"/>
    <property type="match status" value="1"/>
</dbReference>
<evidence type="ECO:0000259" key="5">
    <source>
        <dbReference type="Pfam" id="PF00294"/>
    </source>
</evidence>
<dbReference type="InterPro" id="IPR011611">
    <property type="entry name" value="PfkB_dom"/>
</dbReference>
<dbReference type="OrthoDB" id="9813569at2"/>
<evidence type="ECO:0000256" key="1">
    <source>
        <dbReference type="ARBA" id="ARBA00010688"/>
    </source>
</evidence>
<organism evidence="6 7">
    <name type="scientific">Gracilibacillus ureilyticus</name>
    <dbReference type="NCBI Taxonomy" id="531814"/>
    <lineage>
        <taxon>Bacteria</taxon>
        <taxon>Bacillati</taxon>
        <taxon>Bacillota</taxon>
        <taxon>Bacilli</taxon>
        <taxon>Bacillales</taxon>
        <taxon>Bacillaceae</taxon>
        <taxon>Gracilibacillus</taxon>
    </lineage>
</organism>
<sequence length="320" mass="35104">MKKVYTMGEALIDFIPHETGVSMSEVESFKKLPGGAPANVAAAIAKLGGDSAFIGQVGEDMFGYYLKKVLAENKVDITHMLHTDKANTALAFVALKQGGEREFAFYRKPSADMLLEREYIKKITFTENDILHFCSVSLIESEVKYAHIEAIKKIKEENGLVVFDPNVRQSLWENQQLYSHTIQEFIPYADVLKVSDDELNFITGKGTVEEGLNYLLSQPVKLLILTKGKEGVTFFIGKKEINVPGFAVQAIDTTGAGDAFIGAFLYQFSLMDKKLTDLTSDELIAMGTFANSAAALVTTKNGAISALPTMEEVEAFIAGN</sequence>
<dbReference type="Gene3D" id="3.40.1190.20">
    <property type="match status" value="1"/>
</dbReference>
<accession>A0A1H9V5E8</accession>
<protein>
    <submittedName>
        <fullName evidence="6">Fructokinase</fullName>
    </submittedName>
</protein>
<dbReference type="InterPro" id="IPR050306">
    <property type="entry name" value="PfkB_Carbo_kinase"/>
</dbReference>
<evidence type="ECO:0000313" key="7">
    <source>
        <dbReference type="Proteomes" id="UP000199687"/>
    </source>
</evidence>
<reference evidence="6 7" key="1">
    <citation type="submission" date="2016-10" db="EMBL/GenBank/DDBJ databases">
        <authorList>
            <person name="de Groot N.N."/>
        </authorList>
    </citation>
    <scope>NUCLEOTIDE SEQUENCE [LARGE SCALE GENOMIC DNA]</scope>
    <source>
        <strain evidence="6 7">CGMCC 1.7727</strain>
    </source>
</reference>
<dbReference type="PANTHER" id="PTHR43085:SF54">
    <property type="entry name" value="PUTATIVE-RELATED"/>
    <property type="match status" value="1"/>
</dbReference>
<evidence type="ECO:0000256" key="3">
    <source>
        <dbReference type="ARBA" id="ARBA00022777"/>
    </source>
</evidence>
<dbReference type="Proteomes" id="UP000199687">
    <property type="component" value="Unassembled WGS sequence"/>
</dbReference>
<dbReference type="PROSITE" id="PS00583">
    <property type="entry name" value="PFKB_KINASES_1"/>
    <property type="match status" value="1"/>
</dbReference>
<dbReference type="SUPFAM" id="SSF53613">
    <property type="entry name" value="Ribokinase-like"/>
    <property type="match status" value="1"/>
</dbReference>
<comment type="similarity">
    <text evidence="1 4">Belongs to the carbohydrate kinase PfkB family.</text>
</comment>
<dbReference type="AlphaFoldDB" id="A0A1H9V5E8"/>
<keyword evidence="3 4" id="KW-0418">Kinase</keyword>
<dbReference type="PROSITE" id="PS00584">
    <property type="entry name" value="PFKB_KINASES_2"/>
    <property type="match status" value="1"/>
</dbReference>
<name>A0A1H9V5E8_9BACI</name>
<dbReference type="PRINTS" id="PR00990">
    <property type="entry name" value="RIBOKINASE"/>
</dbReference>
<dbReference type="EMBL" id="FOGL01000021">
    <property type="protein sequence ID" value="SES16966.1"/>
    <property type="molecule type" value="Genomic_DNA"/>
</dbReference>
<dbReference type="InterPro" id="IPR002139">
    <property type="entry name" value="Ribo/fructo_kinase"/>
</dbReference>
<keyword evidence="2 4" id="KW-0808">Transferase</keyword>
<proteinExistence type="inferred from homology"/>
<feature type="domain" description="Carbohydrate kinase PfkB" evidence="5">
    <location>
        <begin position="1"/>
        <end position="309"/>
    </location>
</feature>
<keyword evidence="7" id="KW-1185">Reference proteome</keyword>
<evidence type="ECO:0000313" key="6">
    <source>
        <dbReference type="EMBL" id="SES16966.1"/>
    </source>
</evidence>
<evidence type="ECO:0000256" key="2">
    <source>
        <dbReference type="ARBA" id="ARBA00022679"/>
    </source>
</evidence>
<dbReference type="InterPro" id="IPR002173">
    <property type="entry name" value="Carboh/pur_kinase_PfkB_CS"/>
</dbReference>
<dbReference type="InterPro" id="IPR029056">
    <property type="entry name" value="Ribokinase-like"/>
</dbReference>